<protein>
    <submittedName>
        <fullName evidence="2">Uncharacterized protein</fullName>
    </submittedName>
</protein>
<proteinExistence type="predicted"/>
<dbReference type="Proteomes" id="UP000565455">
    <property type="component" value="Unassembled WGS sequence"/>
</dbReference>
<reference evidence="2 3" key="1">
    <citation type="submission" date="2020-08" db="EMBL/GenBank/DDBJ databases">
        <title>Genomic Encyclopedia of Type Strains, Phase IV (KMG-IV): sequencing the most valuable type-strain genomes for metagenomic binning, comparative biology and taxonomic classification.</title>
        <authorList>
            <person name="Goeker M."/>
        </authorList>
    </citation>
    <scope>NUCLEOTIDE SEQUENCE [LARGE SCALE GENOMIC DNA]</scope>
    <source>
        <strain evidence="2 3">DSM 5686</strain>
    </source>
</reference>
<evidence type="ECO:0000313" key="2">
    <source>
        <dbReference type="EMBL" id="MBA9061487.1"/>
    </source>
</evidence>
<keyword evidence="3" id="KW-1185">Reference proteome</keyword>
<comment type="caution">
    <text evidence="2">The sequence shown here is derived from an EMBL/GenBank/DDBJ whole genome shotgun (WGS) entry which is preliminary data.</text>
</comment>
<organism evidence="2 3">
    <name type="scientific">Methylobacterium fujisawaense</name>
    <dbReference type="NCBI Taxonomy" id="107400"/>
    <lineage>
        <taxon>Bacteria</taxon>
        <taxon>Pseudomonadati</taxon>
        <taxon>Pseudomonadota</taxon>
        <taxon>Alphaproteobacteria</taxon>
        <taxon>Hyphomicrobiales</taxon>
        <taxon>Methylobacteriaceae</taxon>
        <taxon>Methylobacterium</taxon>
    </lineage>
</organism>
<dbReference type="RefSeq" id="WP_182591428.1">
    <property type="nucleotide sequence ID" value="NZ_JACJIM010000001.1"/>
</dbReference>
<evidence type="ECO:0000313" key="3">
    <source>
        <dbReference type="Proteomes" id="UP000565455"/>
    </source>
</evidence>
<sequence length="208" mass="21906">MSLTGTVSSGLLRVARAAGRGSPERPLPAPSAKAGTRAQSTRETRETPAIANAPVPTVTEAVTLVEQPVERGAWAGDLSPRVEQRAARVLHLEDAAPDPEPAAKTLPEVRRGREGVGVAGGLQDPRDGPALFADLGDHAVDHRRGAAPGIVHGEGCGMGRFVDEAVHGGARGRGRETGLDLPVRLRQGGIGCVKIVRHRQRLRRPARR</sequence>
<name>A0ABR6D5Y7_9HYPH</name>
<evidence type="ECO:0000256" key="1">
    <source>
        <dbReference type="SAM" id="MobiDB-lite"/>
    </source>
</evidence>
<feature type="region of interest" description="Disordered" evidence="1">
    <location>
        <begin position="1"/>
        <end position="46"/>
    </location>
</feature>
<dbReference type="EMBL" id="JACJIM010000001">
    <property type="protein sequence ID" value="MBA9061487.1"/>
    <property type="molecule type" value="Genomic_DNA"/>
</dbReference>
<gene>
    <name evidence="2" type="ORF">GGQ91_000848</name>
</gene>
<dbReference type="GeneID" id="96602615"/>
<accession>A0ABR6D5Y7</accession>